<evidence type="ECO:0000313" key="13">
    <source>
        <dbReference type="EMBL" id="PNT27794.1"/>
    </source>
</evidence>
<dbReference type="STRING" id="3694.A0A2K1ZR83"/>
<dbReference type="CDD" id="cd11072">
    <property type="entry name" value="CYP71-like"/>
    <property type="match status" value="1"/>
</dbReference>
<dbReference type="PROSITE" id="PS00086">
    <property type="entry name" value="CYTOCHROME_P450"/>
    <property type="match status" value="1"/>
</dbReference>
<dbReference type="InterPro" id="IPR001128">
    <property type="entry name" value="Cyt_P450"/>
</dbReference>
<dbReference type="InterPro" id="IPR036396">
    <property type="entry name" value="Cyt_P450_sf"/>
</dbReference>
<keyword evidence="9" id="KW-0472">Membrane</keyword>
<dbReference type="GO" id="GO:0020037">
    <property type="term" value="F:heme binding"/>
    <property type="evidence" value="ECO:0007669"/>
    <property type="project" value="InterPro"/>
</dbReference>
<dbReference type="SMR" id="A0A2K1ZR83"/>
<dbReference type="GO" id="GO:0005506">
    <property type="term" value="F:iron ion binding"/>
    <property type="evidence" value="ECO:0007669"/>
    <property type="project" value="InterPro"/>
</dbReference>
<evidence type="ECO:0000256" key="9">
    <source>
        <dbReference type="ARBA" id="ARBA00023136"/>
    </source>
</evidence>
<evidence type="ECO:0008006" key="15">
    <source>
        <dbReference type="Google" id="ProtNLM"/>
    </source>
</evidence>
<dbReference type="PRINTS" id="PR00463">
    <property type="entry name" value="EP450I"/>
</dbReference>
<evidence type="ECO:0000256" key="1">
    <source>
        <dbReference type="ARBA" id="ARBA00001971"/>
    </source>
</evidence>
<evidence type="ECO:0000313" key="14">
    <source>
        <dbReference type="Proteomes" id="UP000006729"/>
    </source>
</evidence>
<evidence type="ECO:0000256" key="7">
    <source>
        <dbReference type="ARBA" id="ARBA00023004"/>
    </source>
</evidence>
<dbReference type="InterPro" id="IPR017972">
    <property type="entry name" value="Cyt_P450_CS"/>
</dbReference>
<evidence type="ECO:0000256" key="11">
    <source>
        <dbReference type="RuleBase" id="RU000461"/>
    </source>
</evidence>
<dbReference type="OrthoDB" id="2789670at2759"/>
<keyword evidence="14" id="KW-1185">Reference proteome</keyword>
<dbReference type="GO" id="GO:0016705">
    <property type="term" value="F:oxidoreductase activity, acting on paired donors, with incorporation or reduction of molecular oxygen"/>
    <property type="evidence" value="ECO:0007669"/>
    <property type="project" value="InterPro"/>
</dbReference>
<dbReference type="AlphaFoldDB" id="A0A2K1ZR83"/>
<dbReference type="GO" id="GO:0004497">
    <property type="term" value="F:monooxygenase activity"/>
    <property type="evidence" value="ECO:0007669"/>
    <property type="project" value="UniProtKB-KW"/>
</dbReference>
<feature type="signal peptide" evidence="12">
    <location>
        <begin position="1"/>
        <end position="16"/>
    </location>
</feature>
<organism evidence="13 14">
    <name type="scientific">Populus trichocarpa</name>
    <name type="common">Western balsam poplar</name>
    <name type="synonym">Populus balsamifera subsp. trichocarpa</name>
    <dbReference type="NCBI Taxonomy" id="3694"/>
    <lineage>
        <taxon>Eukaryota</taxon>
        <taxon>Viridiplantae</taxon>
        <taxon>Streptophyta</taxon>
        <taxon>Embryophyta</taxon>
        <taxon>Tracheophyta</taxon>
        <taxon>Spermatophyta</taxon>
        <taxon>Magnoliopsida</taxon>
        <taxon>eudicotyledons</taxon>
        <taxon>Gunneridae</taxon>
        <taxon>Pentapetalae</taxon>
        <taxon>rosids</taxon>
        <taxon>fabids</taxon>
        <taxon>Malpighiales</taxon>
        <taxon>Salicaceae</taxon>
        <taxon>Saliceae</taxon>
        <taxon>Populus</taxon>
    </lineage>
</organism>
<evidence type="ECO:0000256" key="12">
    <source>
        <dbReference type="SAM" id="SignalP"/>
    </source>
</evidence>
<accession>A0A2K1ZR83</accession>
<sequence>MAWILTTLALIPLAFFLRAWLSKRKIKDSKLPPGPIGFPIFGSLHLLGKFPHHDLHQLAKKYGPIMYMRLGLVPTVVVSSPRAAELILKTHDLVFANRPPNEAAKHITYEQKGLTFAPYGSYWRNVRKMCTLELLSNHKINSFMSTRKEELDLLIDYIKDASRDRVAVDLSAKVSSLNADISCRMIFGKKDLEKEFDERGFEPLTHEGIRIAASFNLGDYIPPIAPLDLQGLTKRMKAIGKVFDDFFEKIIDEHIQFKDENRTKDFLDVMLDFLGSEETEYRIGRGNIKAIILDMLVGSMDTPAAAIEWTLSELIKHPRVMKKVQKELEEKIGMDRMVEESDLEGLEYLHMVIKEAFRLHPVAPLLVPHESMEDCTIDGFLIPQKTRVLVNVWAIGRDQSAWTDDANKFIPERFAGSNIDVRGRDFQLLTFGAGRRSCPGMHLGLTMVRQIVAQLVHCFDWELPNNMLPEELDMTEAFGLVTPRANHLCATPTYRLHL</sequence>
<keyword evidence="5 10" id="KW-0479">Metal-binding</keyword>
<gene>
    <name evidence="13" type="ORF">POPTR_007G083300</name>
</gene>
<evidence type="ECO:0000256" key="4">
    <source>
        <dbReference type="ARBA" id="ARBA00022617"/>
    </source>
</evidence>
<proteinExistence type="inferred from homology"/>
<name>A0A2K1ZR83_POPTR</name>
<dbReference type="InParanoid" id="A0A2K1ZR83"/>
<dbReference type="PANTHER" id="PTHR47943">
    <property type="entry name" value="CYTOCHROME P450 93A3-LIKE"/>
    <property type="match status" value="1"/>
</dbReference>
<keyword evidence="12" id="KW-0732">Signal</keyword>
<evidence type="ECO:0000256" key="6">
    <source>
        <dbReference type="ARBA" id="ARBA00023002"/>
    </source>
</evidence>
<keyword evidence="6 11" id="KW-0560">Oxidoreductase</keyword>
<dbReference type="SUPFAM" id="SSF48264">
    <property type="entry name" value="Cytochrome P450"/>
    <property type="match status" value="1"/>
</dbReference>
<feature type="binding site" description="axial binding residue" evidence="10">
    <location>
        <position position="438"/>
    </location>
    <ligand>
        <name>heme</name>
        <dbReference type="ChEBI" id="CHEBI:30413"/>
    </ligand>
    <ligandPart>
        <name>Fe</name>
        <dbReference type="ChEBI" id="CHEBI:18248"/>
    </ligandPart>
</feature>
<keyword evidence="7 10" id="KW-0408">Iron</keyword>
<reference evidence="13 14" key="1">
    <citation type="journal article" date="2006" name="Science">
        <title>The genome of black cottonwood, Populus trichocarpa (Torr. &amp; Gray).</title>
        <authorList>
            <person name="Tuskan G.A."/>
            <person name="Difazio S."/>
            <person name="Jansson S."/>
            <person name="Bohlmann J."/>
            <person name="Grigoriev I."/>
            <person name="Hellsten U."/>
            <person name="Putnam N."/>
            <person name="Ralph S."/>
            <person name="Rombauts S."/>
            <person name="Salamov A."/>
            <person name="Schein J."/>
            <person name="Sterck L."/>
            <person name="Aerts A."/>
            <person name="Bhalerao R.R."/>
            <person name="Bhalerao R.P."/>
            <person name="Blaudez D."/>
            <person name="Boerjan W."/>
            <person name="Brun A."/>
            <person name="Brunner A."/>
            <person name="Busov V."/>
            <person name="Campbell M."/>
            <person name="Carlson J."/>
            <person name="Chalot M."/>
            <person name="Chapman J."/>
            <person name="Chen G.L."/>
            <person name="Cooper D."/>
            <person name="Coutinho P.M."/>
            <person name="Couturier J."/>
            <person name="Covert S."/>
            <person name="Cronk Q."/>
            <person name="Cunningham R."/>
            <person name="Davis J."/>
            <person name="Degroeve S."/>
            <person name="Dejardin A."/>
            <person name="Depamphilis C."/>
            <person name="Detter J."/>
            <person name="Dirks B."/>
            <person name="Dubchak I."/>
            <person name="Duplessis S."/>
            <person name="Ehlting J."/>
            <person name="Ellis B."/>
            <person name="Gendler K."/>
            <person name="Goodstein D."/>
            <person name="Gribskov M."/>
            <person name="Grimwood J."/>
            <person name="Groover A."/>
            <person name="Gunter L."/>
            <person name="Hamberger B."/>
            <person name="Heinze B."/>
            <person name="Helariutta Y."/>
            <person name="Henrissat B."/>
            <person name="Holligan D."/>
            <person name="Holt R."/>
            <person name="Huang W."/>
            <person name="Islam-Faridi N."/>
            <person name="Jones S."/>
            <person name="Jones-Rhoades M."/>
            <person name="Jorgensen R."/>
            <person name="Joshi C."/>
            <person name="Kangasjarvi J."/>
            <person name="Karlsson J."/>
            <person name="Kelleher C."/>
            <person name="Kirkpatrick R."/>
            <person name="Kirst M."/>
            <person name="Kohler A."/>
            <person name="Kalluri U."/>
            <person name="Larimer F."/>
            <person name="Leebens-Mack J."/>
            <person name="Leple J.C."/>
            <person name="Locascio P."/>
            <person name="Lou Y."/>
            <person name="Lucas S."/>
            <person name="Martin F."/>
            <person name="Montanini B."/>
            <person name="Napoli C."/>
            <person name="Nelson D.R."/>
            <person name="Nelson C."/>
            <person name="Nieminen K."/>
            <person name="Nilsson O."/>
            <person name="Pereda V."/>
            <person name="Peter G."/>
            <person name="Philippe R."/>
            <person name="Pilate G."/>
            <person name="Poliakov A."/>
            <person name="Razumovskaya J."/>
            <person name="Richardson P."/>
            <person name="Rinaldi C."/>
            <person name="Ritland K."/>
            <person name="Rouze P."/>
            <person name="Ryaboy D."/>
            <person name="Schmutz J."/>
            <person name="Schrader J."/>
            <person name="Segerman B."/>
            <person name="Shin H."/>
            <person name="Siddiqui A."/>
            <person name="Sterky F."/>
            <person name="Terry A."/>
            <person name="Tsai C.J."/>
            <person name="Uberbacher E."/>
            <person name="Unneberg P."/>
            <person name="Vahala J."/>
            <person name="Wall K."/>
            <person name="Wessler S."/>
            <person name="Yang G."/>
            <person name="Yin T."/>
            <person name="Douglas C."/>
            <person name="Marra M."/>
            <person name="Sandberg G."/>
            <person name="Van de Peer Y."/>
            <person name="Rokhsar D."/>
        </authorList>
    </citation>
    <scope>NUCLEOTIDE SEQUENCE [LARGE SCALE GENOMIC DNA]</scope>
    <source>
        <strain evidence="14">cv. Nisqually</strain>
    </source>
</reference>
<comment type="cofactor">
    <cofactor evidence="1 10">
        <name>heme</name>
        <dbReference type="ChEBI" id="CHEBI:30413"/>
    </cofactor>
</comment>
<evidence type="ECO:0000256" key="10">
    <source>
        <dbReference type="PIRSR" id="PIRSR602401-1"/>
    </source>
</evidence>
<dbReference type="GO" id="GO:0016020">
    <property type="term" value="C:membrane"/>
    <property type="evidence" value="ECO:0007669"/>
    <property type="project" value="UniProtKB-SubCell"/>
</dbReference>
<protein>
    <recommendedName>
        <fullName evidence="15">Cytochrome P450</fullName>
    </recommendedName>
</protein>
<dbReference type="Gene3D" id="1.10.630.10">
    <property type="entry name" value="Cytochrome P450"/>
    <property type="match status" value="1"/>
</dbReference>
<dbReference type="InterPro" id="IPR002401">
    <property type="entry name" value="Cyt_P450_E_grp-I"/>
</dbReference>
<dbReference type="PRINTS" id="PR00385">
    <property type="entry name" value="P450"/>
</dbReference>
<dbReference type="EMBL" id="CM009296">
    <property type="protein sequence ID" value="PNT27794.1"/>
    <property type="molecule type" value="Genomic_DNA"/>
</dbReference>
<evidence type="ECO:0000256" key="5">
    <source>
        <dbReference type="ARBA" id="ARBA00022723"/>
    </source>
</evidence>
<dbReference type="Pfam" id="PF00067">
    <property type="entry name" value="p450"/>
    <property type="match status" value="1"/>
</dbReference>
<evidence type="ECO:0000256" key="3">
    <source>
        <dbReference type="ARBA" id="ARBA00010617"/>
    </source>
</evidence>
<dbReference type="PANTHER" id="PTHR47943:SF2">
    <property type="entry name" value="CYTOCHROME P450"/>
    <property type="match status" value="1"/>
</dbReference>
<dbReference type="OMA" id="YHEAMED"/>
<comment type="subcellular location">
    <subcellularLocation>
        <location evidence="2">Membrane</location>
    </subcellularLocation>
</comment>
<evidence type="ECO:0000256" key="8">
    <source>
        <dbReference type="ARBA" id="ARBA00023033"/>
    </source>
</evidence>
<comment type="similarity">
    <text evidence="3 11">Belongs to the cytochrome P450 family.</text>
</comment>
<evidence type="ECO:0000256" key="2">
    <source>
        <dbReference type="ARBA" id="ARBA00004370"/>
    </source>
</evidence>
<keyword evidence="8 11" id="KW-0503">Monooxygenase</keyword>
<keyword evidence="4 10" id="KW-0349">Heme</keyword>
<dbReference type="FunFam" id="1.10.630.10:FF:000011">
    <property type="entry name" value="Cytochrome P450 83B1"/>
    <property type="match status" value="1"/>
</dbReference>
<dbReference type="Proteomes" id="UP000006729">
    <property type="component" value="Chromosome 7"/>
</dbReference>
<dbReference type="Gramene" id="Potri.007G083300.1.v4.1">
    <property type="protein sequence ID" value="Potri.007G083300.1.v4.1"/>
    <property type="gene ID" value="Potri.007G083300.v4.1"/>
</dbReference>
<feature type="chain" id="PRO_5014403476" description="Cytochrome P450" evidence="12">
    <location>
        <begin position="17"/>
        <end position="498"/>
    </location>
</feature>